<gene>
    <name evidence="1" type="ORF">NITLEN_80037</name>
</gene>
<proteinExistence type="predicted"/>
<evidence type="ECO:0000313" key="1">
    <source>
        <dbReference type="EMBL" id="SPP66613.1"/>
    </source>
</evidence>
<dbReference type="AlphaFoldDB" id="A0A330LCC4"/>
<accession>A0A330LCC4</accession>
<keyword evidence="2" id="KW-1185">Reference proteome</keyword>
<dbReference type="EMBL" id="OUNR01000021">
    <property type="protein sequence ID" value="SPP66613.1"/>
    <property type="molecule type" value="Genomic_DNA"/>
</dbReference>
<name>A0A330LCC4_9BACT</name>
<protein>
    <submittedName>
        <fullName evidence="1">Uncharacterized protein</fullName>
    </submittedName>
</protein>
<dbReference type="Proteomes" id="UP000248168">
    <property type="component" value="Unassembled WGS sequence"/>
</dbReference>
<reference evidence="2" key="1">
    <citation type="submission" date="2018-04" db="EMBL/GenBank/DDBJ databases">
        <authorList>
            <person name="Lucker S."/>
            <person name="Sakoula D."/>
        </authorList>
    </citation>
    <scope>NUCLEOTIDE SEQUENCE [LARGE SCALE GENOMIC DNA]</scope>
</reference>
<dbReference type="InParanoid" id="A0A330LCC4"/>
<organism evidence="1 2">
    <name type="scientific">Nitrospira lenta</name>
    <dbReference type="NCBI Taxonomy" id="1436998"/>
    <lineage>
        <taxon>Bacteria</taxon>
        <taxon>Pseudomonadati</taxon>
        <taxon>Nitrospirota</taxon>
        <taxon>Nitrospiria</taxon>
        <taxon>Nitrospirales</taxon>
        <taxon>Nitrospiraceae</taxon>
        <taxon>Nitrospira</taxon>
    </lineage>
</organism>
<sequence>MADSSSGQAEGGAVTRTGLFYRWVWERALDPDDFFCLSGVRREDGFGVPMREGVHIARTLIGSCGLFVPGPTPSARFFPCCNYAHSP</sequence>
<evidence type="ECO:0000313" key="2">
    <source>
        <dbReference type="Proteomes" id="UP000248168"/>
    </source>
</evidence>